<keyword evidence="2" id="KW-1185">Reference proteome</keyword>
<organism evidence="1 2">
    <name type="scientific">Sphingomonas jejuensis</name>
    <dbReference type="NCBI Taxonomy" id="904715"/>
    <lineage>
        <taxon>Bacteria</taxon>
        <taxon>Pseudomonadati</taxon>
        <taxon>Pseudomonadota</taxon>
        <taxon>Alphaproteobacteria</taxon>
        <taxon>Sphingomonadales</taxon>
        <taxon>Sphingomonadaceae</taxon>
        <taxon>Sphingomonas</taxon>
    </lineage>
</organism>
<dbReference type="RefSeq" id="WP_167956052.1">
    <property type="nucleotide sequence ID" value="NZ_JAATJE010000002.1"/>
</dbReference>
<protein>
    <recommendedName>
        <fullName evidence="3">Antitoxin Xre/MbcA/ParS-like toxin-binding domain-containing protein</fullName>
    </recommendedName>
</protein>
<gene>
    <name evidence="1" type="ORF">GGR88_002794</name>
</gene>
<accession>A0ABX0XPY7</accession>
<sequence>MNNSFKRAGRPRFADDAGRRQGAAVTAALAAFPDIAELRRFMNEHDEALGGVPLKIATESDHGLDRVQAELQRKALSRTATG</sequence>
<name>A0ABX0XPY7_9SPHN</name>
<proteinExistence type="predicted"/>
<evidence type="ECO:0008006" key="3">
    <source>
        <dbReference type="Google" id="ProtNLM"/>
    </source>
</evidence>
<dbReference type="Proteomes" id="UP000734218">
    <property type="component" value="Unassembled WGS sequence"/>
</dbReference>
<evidence type="ECO:0000313" key="2">
    <source>
        <dbReference type="Proteomes" id="UP000734218"/>
    </source>
</evidence>
<comment type="caution">
    <text evidence="1">The sequence shown here is derived from an EMBL/GenBank/DDBJ whole genome shotgun (WGS) entry which is preliminary data.</text>
</comment>
<reference evidence="1 2" key="1">
    <citation type="submission" date="2020-03" db="EMBL/GenBank/DDBJ databases">
        <title>Genomic Encyclopedia of Type Strains, Phase IV (KMG-IV): sequencing the most valuable type-strain genomes for metagenomic binning, comparative biology and taxonomic classification.</title>
        <authorList>
            <person name="Goeker M."/>
        </authorList>
    </citation>
    <scope>NUCLEOTIDE SEQUENCE [LARGE SCALE GENOMIC DNA]</scope>
    <source>
        <strain evidence="1 2">DSM 27651</strain>
    </source>
</reference>
<dbReference type="EMBL" id="JAATJE010000002">
    <property type="protein sequence ID" value="NJC35280.1"/>
    <property type="molecule type" value="Genomic_DNA"/>
</dbReference>
<evidence type="ECO:0000313" key="1">
    <source>
        <dbReference type="EMBL" id="NJC35280.1"/>
    </source>
</evidence>